<proteinExistence type="inferred from homology"/>
<dbReference type="CDD" id="cd00143">
    <property type="entry name" value="PP2Cc"/>
    <property type="match status" value="1"/>
</dbReference>
<comment type="similarity">
    <text evidence="1">Belongs to the aldehyde dehydrogenase family.</text>
</comment>
<dbReference type="SUPFAM" id="SSF81606">
    <property type="entry name" value="PP2C-like"/>
    <property type="match status" value="1"/>
</dbReference>
<protein>
    <recommendedName>
        <fullName evidence="4">PPM-type phosphatase domain-containing protein</fullName>
    </recommendedName>
</protein>
<dbReference type="InterPro" id="IPR001932">
    <property type="entry name" value="PPM-type_phosphatase-like_dom"/>
</dbReference>
<dbReference type="PANTHER" id="PTHR43353:SF6">
    <property type="entry name" value="CYTOPLASMIC ALDEHYDE DEHYDROGENASE (EUROFUNG)"/>
    <property type="match status" value="1"/>
</dbReference>
<dbReference type="PANTHER" id="PTHR43353">
    <property type="entry name" value="SUCCINATE-SEMIALDEHYDE DEHYDROGENASE, MITOCHONDRIAL"/>
    <property type="match status" value="1"/>
</dbReference>
<accession>A0A139I105</accession>
<dbReference type="SUPFAM" id="SSF53720">
    <property type="entry name" value="ALDH-like"/>
    <property type="match status" value="1"/>
</dbReference>
<dbReference type="EMBL" id="LFZO01000460">
    <property type="protein sequence ID" value="KXT08323.1"/>
    <property type="molecule type" value="Genomic_DNA"/>
</dbReference>
<dbReference type="AlphaFoldDB" id="A0A139I105"/>
<dbReference type="InterPro" id="IPR050740">
    <property type="entry name" value="Aldehyde_DH_Superfamily"/>
</dbReference>
<keyword evidence="2" id="KW-0521">NADP</keyword>
<dbReference type="PROSITE" id="PS00070">
    <property type="entry name" value="ALDEHYDE_DEHYDR_CYS"/>
    <property type="match status" value="1"/>
</dbReference>
<dbReference type="PROSITE" id="PS51746">
    <property type="entry name" value="PPM_2"/>
    <property type="match status" value="1"/>
</dbReference>
<evidence type="ECO:0000259" key="4">
    <source>
        <dbReference type="PROSITE" id="PS51746"/>
    </source>
</evidence>
<feature type="domain" description="PPM-type phosphatase" evidence="4">
    <location>
        <begin position="636"/>
        <end position="1013"/>
    </location>
</feature>
<dbReference type="GO" id="GO:0004777">
    <property type="term" value="F:succinate-semialdehyde dehydrogenase (NAD+) activity"/>
    <property type="evidence" value="ECO:0007669"/>
    <property type="project" value="TreeGrafter"/>
</dbReference>
<evidence type="ECO:0000313" key="6">
    <source>
        <dbReference type="Proteomes" id="UP000073492"/>
    </source>
</evidence>
<dbReference type="CDD" id="cd07105">
    <property type="entry name" value="ALDH_SaliADH"/>
    <property type="match status" value="1"/>
</dbReference>
<dbReference type="GO" id="GO:0009450">
    <property type="term" value="P:gamma-aminobutyric acid catabolic process"/>
    <property type="evidence" value="ECO:0007669"/>
    <property type="project" value="TreeGrafter"/>
</dbReference>
<dbReference type="Proteomes" id="UP000073492">
    <property type="component" value="Unassembled WGS sequence"/>
</dbReference>
<dbReference type="STRING" id="113226.A0A139I105"/>
<dbReference type="InterPro" id="IPR016162">
    <property type="entry name" value="Ald_DH_N"/>
</dbReference>
<dbReference type="FunFam" id="3.40.605.10:FF:000012">
    <property type="entry name" value="NAD-dependent succinate-semialdehyde dehydrogenase"/>
    <property type="match status" value="1"/>
</dbReference>
<dbReference type="Pfam" id="PF00171">
    <property type="entry name" value="Aldedh"/>
    <property type="match status" value="1"/>
</dbReference>
<dbReference type="Gene3D" id="3.40.309.10">
    <property type="entry name" value="Aldehyde Dehydrogenase, Chain A, domain 2"/>
    <property type="match status" value="1"/>
</dbReference>
<dbReference type="InterPro" id="IPR015590">
    <property type="entry name" value="Aldehyde_DH_dom"/>
</dbReference>
<gene>
    <name evidence="5" type="ORF">AC579_926</name>
</gene>
<keyword evidence="3" id="KW-0560">Oxidoreductase</keyword>
<dbReference type="Gene3D" id="3.60.40.10">
    <property type="entry name" value="PPM-type phosphatase domain"/>
    <property type="match status" value="1"/>
</dbReference>
<evidence type="ECO:0000256" key="2">
    <source>
        <dbReference type="ARBA" id="ARBA00022857"/>
    </source>
</evidence>
<keyword evidence="6" id="KW-1185">Reference proteome</keyword>
<dbReference type="InterPro" id="IPR016160">
    <property type="entry name" value="Ald_DH_CS_CYS"/>
</dbReference>
<dbReference type="Pfam" id="PF00481">
    <property type="entry name" value="PP2C"/>
    <property type="match status" value="1"/>
</dbReference>
<comment type="caution">
    <text evidence="5">The sequence shown here is derived from an EMBL/GenBank/DDBJ whole genome shotgun (WGS) entry which is preliminary data.</text>
</comment>
<reference evidence="5 6" key="1">
    <citation type="submission" date="2015-07" db="EMBL/GenBank/DDBJ databases">
        <title>Comparative genomics of the Sigatoka disease complex on banana suggests a link between parallel evolutionary changes in Pseudocercospora fijiensis and Pseudocercospora eumusae and increased virulence on the banana host.</title>
        <authorList>
            <person name="Chang T.-C."/>
            <person name="Salvucci A."/>
            <person name="Crous P.W."/>
            <person name="Stergiopoulos I."/>
        </authorList>
    </citation>
    <scope>NUCLEOTIDE SEQUENCE [LARGE SCALE GENOMIC DNA]</scope>
    <source>
        <strain evidence="5 6">CBS 116634</strain>
    </source>
</reference>
<sequence>MGEAVPLWIDGKETTTSTTFDVVSPVDSKRLWSAASASKKEAIQACEIAQNAFKTWRKTKAADIQAILLKAADIMDGRREELAQIMMQETGALRPFADFNVQTTIENLRDVSGRASNIHGAIPPTKDPNQSAFIYKEPFGVILGIAPWNAPYILGCRAFLYPIAAGNTVVFKGSELSPKTFWVMGKIFKEAGLPDGVLNMIYHRPSDAAEVTNALIEHAAIKKINFTGSTLVGSIIAAKAGKELKPVLMELGGKASAIVCEDANIQNAAFQVALGSFLHAGQICMATERVLVHRKIIDEFTSALKEAVPKIYDPQGGDEPVLVAKAGAEKNHKLRQDAVAKGARVVYGDAGSENSSNYRIQPLIVQDTKKDMDIWYTESFGPTLSLIPIESDEEAIDIANDTEYGLSGAVFTTNLGRGLKIAKEIDSGAIHINSMTVHDEAGLPHGGVKKSGWGRFNAQWGIEEFVKLKTVTYTDCISCFNNHQRPTVRRSISAFGSGRERATVADSMNVVLRRNQTAPAAHTTYFQQPPQAPQGGPKRRILRTVVWSATCFGLGAYGYRWLMGEAPLELLGALAGEAGEVMEEFVATAALDAIAKTVPPITMEEADELLRARSGYSAVGHTCQMPSNMPCEDTWSAGAYTLFNDPKRDWCEWAIFDGHAGPRTAQLLKHLIPNVVGQDLWDAKCMHQSRIPNDAHTVSTIKKSFLQLDKDILDEAAKRIQSGGPLAHVVSAAAAAFSGSCALLALYDPSRDILRVANVGDSRAVLGTWDNAAQKYIARPMSVDQTGFNQDEVARLKKDHPGEEDIVDPSSGRVHGIAISRAFGDARWKWATDLTQLAHDRFFGPRPRPKGMIKTPPYLTAEPEVMESKINTGTRPDFLIMASDGLWDQLSSEDAVACVQMWLDKNKPEAFITEELDHAGALEDHLQRFNRPPTYTSAEDLADDDTYFDEDEKCLKWRVKQKHFVVEDENCGVHLVKNALGGKRRDLFTGVMSVQPPYSRNVRDDITVHVIFFGIDTEPLTNAANKK</sequence>
<dbReference type="InterPro" id="IPR016161">
    <property type="entry name" value="Ald_DH/histidinol_DH"/>
</dbReference>
<dbReference type="OrthoDB" id="310895at2759"/>
<organism evidence="5 6">
    <name type="scientific">Pseudocercospora musae</name>
    <dbReference type="NCBI Taxonomy" id="113226"/>
    <lineage>
        <taxon>Eukaryota</taxon>
        <taxon>Fungi</taxon>
        <taxon>Dikarya</taxon>
        <taxon>Ascomycota</taxon>
        <taxon>Pezizomycotina</taxon>
        <taxon>Dothideomycetes</taxon>
        <taxon>Dothideomycetidae</taxon>
        <taxon>Mycosphaerellales</taxon>
        <taxon>Mycosphaerellaceae</taxon>
        <taxon>Pseudocercospora</taxon>
    </lineage>
</organism>
<evidence type="ECO:0000313" key="5">
    <source>
        <dbReference type="EMBL" id="KXT08323.1"/>
    </source>
</evidence>
<name>A0A139I105_9PEZI</name>
<dbReference type="Gene3D" id="3.40.605.10">
    <property type="entry name" value="Aldehyde Dehydrogenase, Chain A, domain 1"/>
    <property type="match status" value="1"/>
</dbReference>
<dbReference type="SMART" id="SM00332">
    <property type="entry name" value="PP2Cc"/>
    <property type="match status" value="1"/>
</dbReference>
<dbReference type="InterPro" id="IPR016163">
    <property type="entry name" value="Ald_DH_C"/>
</dbReference>
<dbReference type="InterPro" id="IPR036457">
    <property type="entry name" value="PPM-type-like_dom_sf"/>
</dbReference>
<evidence type="ECO:0000256" key="3">
    <source>
        <dbReference type="ARBA" id="ARBA00023002"/>
    </source>
</evidence>
<evidence type="ECO:0000256" key="1">
    <source>
        <dbReference type="ARBA" id="ARBA00009986"/>
    </source>
</evidence>